<evidence type="ECO:0000256" key="3">
    <source>
        <dbReference type="ARBA" id="ARBA00022840"/>
    </source>
</evidence>
<dbReference type="GO" id="GO:0015631">
    <property type="term" value="F:tubulin binding"/>
    <property type="evidence" value="ECO:0007669"/>
    <property type="project" value="TreeGrafter"/>
</dbReference>
<gene>
    <name evidence="5" type="ORF">NDU88_012461</name>
</gene>
<dbReference type="AlphaFoldDB" id="A0AAV7R681"/>
<reference evidence="5" key="1">
    <citation type="journal article" date="2022" name="bioRxiv">
        <title>Sequencing and chromosome-scale assembly of the giantPleurodeles waltlgenome.</title>
        <authorList>
            <person name="Brown T."/>
            <person name="Elewa A."/>
            <person name="Iarovenko S."/>
            <person name="Subramanian E."/>
            <person name="Araus A.J."/>
            <person name="Petzold A."/>
            <person name="Susuki M."/>
            <person name="Suzuki K.-i.T."/>
            <person name="Hayashi T."/>
            <person name="Toyoda A."/>
            <person name="Oliveira C."/>
            <person name="Osipova E."/>
            <person name="Leigh N.D."/>
            <person name="Simon A."/>
            <person name="Yun M.H."/>
        </authorList>
    </citation>
    <scope>NUCLEOTIDE SEQUENCE</scope>
    <source>
        <strain evidence="5">20211129_DDA</strain>
        <tissue evidence="5">Liver</tissue>
    </source>
</reference>
<keyword evidence="2" id="KW-0547">Nucleotide-binding</keyword>
<dbReference type="Pfam" id="PF03133">
    <property type="entry name" value="TTL"/>
    <property type="match status" value="1"/>
</dbReference>
<feature type="region of interest" description="Disordered" evidence="4">
    <location>
        <begin position="14"/>
        <end position="181"/>
    </location>
</feature>
<sequence length="759" mass="84912">MSAHYERAIRDLKARLKPGAPSGERARCRAVPMEVPRGEPGGHAPAPGEGLRGERPPVPVERLGQKPGGQTPAPGEVVHGKEAPVPGEGQDAGSPGRAPTPGDGSSERSPAGDGTPQRSPAGDGTPQRSPGTLPAQPGSAPLPENRRGARVPAPRRCPGQRKEETSRGSRRRRTVTVDSSKAKTSLEALRTSIKELCWKEFPFGRRQPCDIYWHAVSFHDSDNICSGQVNKFPGMIEMVRKITLSRAVRTMQELFPEEYNFYPRSWILPEEYHLFVAQVSMVKERDPLWKPTFIVKPDGGSQGDGIYLIKDPADIRVMGSIQSRPSVVQEYISKPLLIDKLKFDIRLYVLLKSLEPLEIYIAKDGLSRFCTEPYQEPNHRNLHHVFMHLTNYSLNVHSGNFIHSDNVHTGSKRTLSSILFRLSSKGVDIKKVWSDIISLVIKTVIALIPELKVYYQSDIPPGKPGPTCFQILGFDVLLMKNLKPVLLEVNANPSMRIEHEQELAPGVFESVPSLVDEEVKTAVIRDTLRLVDPLKRRIHHNQLIPPEKPLDAKKEMQPVGSPEKSDQDAAVHLESSLPSPCLKQVFPKYAKQFTYLRVVERVASLFIRFLGIKGMKKMGPTGFRMFIRNCKLTNSNFSMASVDILYIDITRRWNSLVLDQRESGMCLQAFVEAFLYLAQRKFKTLPVHEQVESLIDLCECHLESLDEKRQPCTRAVVDRRAPLAGCHPDGLHVVPSSHVPLLNRTSTANKLVDYRTQHS</sequence>
<name>A0AAV7R681_PLEWA</name>
<dbReference type="GO" id="GO:0070740">
    <property type="term" value="F:tubulin-glutamic acid ligase activity"/>
    <property type="evidence" value="ECO:0007669"/>
    <property type="project" value="TreeGrafter"/>
</dbReference>
<organism evidence="5 6">
    <name type="scientific">Pleurodeles waltl</name>
    <name type="common">Iberian ribbed newt</name>
    <dbReference type="NCBI Taxonomy" id="8319"/>
    <lineage>
        <taxon>Eukaryota</taxon>
        <taxon>Metazoa</taxon>
        <taxon>Chordata</taxon>
        <taxon>Craniata</taxon>
        <taxon>Vertebrata</taxon>
        <taxon>Euteleostomi</taxon>
        <taxon>Amphibia</taxon>
        <taxon>Batrachia</taxon>
        <taxon>Caudata</taxon>
        <taxon>Salamandroidea</taxon>
        <taxon>Salamandridae</taxon>
        <taxon>Pleurodelinae</taxon>
        <taxon>Pleurodeles</taxon>
    </lineage>
</organism>
<dbReference type="PANTHER" id="PTHR12241:SF154">
    <property type="entry name" value="TUBULIN POLYGLUTAMYLASE TTLL11"/>
    <property type="match status" value="1"/>
</dbReference>
<evidence type="ECO:0000256" key="2">
    <source>
        <dbReference type="ARBA" id="ARBA00022741"/>
    </source>
</evidence>
<dbReference type="Proteomes" id="UP001066276">
    <property type="component" value="Chromosome 6"/>
</dbReference>
<evidence type="ECO:0008006" key="7">
    <source>
        <dbReference type="Google" id="ProtNLM"/>
    </source>
</evidence>
<dbReference type="PROSITE" id="PS51221">
    <property type="entry name" value="TTL"/>
    <property type="match status" value="1"/>
</dbReference>
<proteinExistence type="predicted"/>
<keyword evidence="6" id="KW-1185">Reference proteome</keyword>
<dbReference type="InterPro" id="IPR004344">
    <property type="entry name" value="TTL/TTLL_fam"/>
</dbReference>
<accession>A0AAV7R681</accession>
<dbReference type="SUPFAM" id="SSF56059">
    <property type="entry name" value="Glutathione synthetase ATP-binding domain-like"/>
    <property type="match status" value="1"/>
</dbReference>
<comment type="caution">
    <text evidence="5">The sequence shown here is derived from an EMBL/GenBank/DDBJ whole genome shotgun (WGS) entry which is preliminary data.</text>
</comment>
<keyword evidence="3" id="KW-0067">ATP-binding</keyword>
<evidence type="ECO:0000256" key="4">
    <source>
        <dbReference type="SAM" id="MobiDB-lite"/>
    </source>
</evidence>
<dbReference type="EMBL" id="JANPWB010000010">
    <property type="protein sequence ID" value="KAJ1146180.1"/>
    <property type="molecule type" value="Genomic_DNA"/>
</dbReference>
<evidence type="ECO:0000313" key="6">
    <source>
        <dbReference type="Proteomes" id="UP001066276"/>
    </source>
</evidence>
<dbReference type="Gene3D" id="3.30.470.20">
    <property type="entry name" value="ATP-grasp fold, B domain"/>
    <property type="match status" value="1"/>
</dbReference>
<dbReference type="GO" id="GO:0036064">
    <property type="term" value="C:ciliary basal body"/>
    <property type="evidence" value="ECO:0007669"/>
    <property type="project" value="TreeGrafter"/>
</dbReference>
<evidence type="ECO:0000313" key="5">
    <source>
        <dbReference type="EMBL" id="KAJ1146180.1"/>
    </source>
</evidence>
<dbReference type="PANTHER" id="PTHR12241">
    <property type="entry name" value="TUBULIN POLYGLUTAMYLASE"/>
    <property type="match status" value="1"/>
</dbReference>
<evidence type="ECO:0000256" key="1">
    <source>
        <dbReference type="ARBA" id="ARBA00022598"/>
    </source>
</evidence>
<dbReference type="GO" id="GO:0005524">
    <property type="term" value="F:ATP binding"/>
    <property type="evidence" value="ECO:0007669"/>
    <property type="project" value="UniProtKB-KW"/>
</dbReference>
<keyword evidence="1" id="KW-0436">Ligase</keyword>
<dbReference type="GO" id="GO:0000226">
    <property type="term" value="P:microtubule cytoskeleton organization"/>
    <property type="evidence" value="ECO:0007669"/>
    <property type="project" value="TreeGrafter"/>
</dbReference>
<protein>
    <recommendedName>
        <fullName evidence="7">Tubulin tyrosine ligase like 11</fullName>
    </recommendedName>
</protein>